<reference evidence="3 4" key="1">
    <citation type="submission" date="2019-08" db="EMBL/GenBank/DDBJ databases">
        <title>Genomes sequence of Algoriphagus aquimarinus ACAM450.</title>
        <authorList>
            <person name="Bowman J.P."/>
        </authorList>
    </citation>
    <scope>NUCLEOTIDE SEQUENCE [LARGE SCALE GENOMIC DNA]</scope>
    <source>
        <strain evidence="3 4">ACAM 450</strain>
    </source>
</reference>
<evidence type="ECO:0000313" key="3">
    <source>
        <dbReference type="EMBL" id="TXE14127.1"/>
    </source>
</evidence>
<sequence>MNKILFITLIISLGACQSKETKEAESNEQHHDASATNSETMDVKAETKAGNTQEDAMDNLITEYLNLKNALTADNAKDAARFGEKVVSEISEFDVDSFTSEQKKIYDEVMDDALEQAEHIADNANNIAHQREHFAMLSRDVDDLLGVFGTSKVLYQDFCPMYEDGKGAVWISEYKEIKNPYLGTKMLTCGSIKKEL</sequence>
<comment type="caution">
    <text evidence="3">The sequence shown here is derived from an EMBL/GenBank/DDBJ whole genome shotgun (WGS) entry which is preliminary data.</text>
</comment>
<dbReference type="Proteomes" id="UP000321935">
    <property type="component" value="Unassembled WGS sequence"/>
</dbReference>
<organism evidence="3 4">
    <name type="scientific">Algoriphagus aquimarinus</name>
    <dbReference type="NCBI Taxonomy" id="237018"/>
    <lineage>
        <taxon>Bacteria</taxon>
        <taxon>Pseudomonadati</taxon>
        <taxon>Bacteroidota</taxon>
        <taxon>Cytophagia</taxon>
        <taxon>Cytophagales</taxon>
        <taxon>Cyclobacteriaceae</taxon>
        <taxon>Algoriphagus</taxon>
    </lineage>
</organism>
<feature type="domain" description="DUF3347" evidence="2">
    <location>
        <begin position="61"/>
        <end position="151"/>
    </location>
</feature>
<name>A0A5C7B131_9BACT</name>
<protein>
    <submittedName>
        <fullName evidence="3">DUF3347 domain-containing protein</fullName>
    </submittedName>
</protein>
<dbReference type="AlphaFoldDB" id="A0A5C7B131"/>
<evidence type="ECO:0000313" key="4">
    <source>
        <dbReference type="Proteomes" id="UP000321935"/>
    </source>
</evidence>
<gene>
    <name evidence="3" type="ORF">ESV85_00790</name>
</gene>
<dbReference type="RefSeq" id="WP_146914376.1">
    <property type="nucleotide sequence ID" value="NZ_VORW01000001.1"/>
</dbReference>
<proteinExistence type="predicted"/>
<dbReference type="EMBL" id="VORW01000001">
    <property type="protein sequence ID" value="TXE14127.1"/>
    <property type="molecule type" value="Genomic_DNA"/>
</dbReference>
<evidence type="ECO:0000259" key="2">
    <source>
        <dbReference type="Pfam" id="PF11827"/>
    </source>
</evidence>
<dbReference type="Pfam" id="PF11827">
    <property type="entry name" value="DUF3347"/>
    <property type="match status" value="1"/>
</dbReference>
<feature type="region of interest" description="Disordered" evidence="1">
    <location>
        <begin position="21"/>
        <end position="42"/>
    </location>
</feature>
<dbReference type="InterPro" id="IPR021782">
    <property type="entry name" value="DUF3347"/>
</dbReference>
<dbReference type="OrthoDB" id="5513217at2"/>
<evidence type="ECO:0000256" key="1">
    <source>
        <dbReference type="SAM" id="MobiDB-lite"/>
    </source>
</evidence>
<feature type="compositionally biased region" description="Basic and acidic residues" evidence="1">
    <location>
        <begin position="21"/>
        <end position="33"/>
    </location>
</feature>
<dbReference type="PROSITE" id="PS51257">
    <property type="entry name" value="PROKAR_LIPOPROTEIN"/>
    <property type="match status" value="1"/>
</dbReference>
<accession>A0A5C7B131</accession>